<keyword evidence="1" id="KW-0472">Membrane</keyword>
<gene>
    <name evidence="2" type="ORF">OV287_40995</name>
</gene>
<reference evidence="2 3" key="1">
    <citation type="submission" date="2022-11" db="EMBL/GenBank/DDBJ databases">
        <title>Minimal conservation of predation-associated metabolite biosynthetic gene clusters underscores biosynthetic potential of Myxococcota including descriptions for ten novel species: Archangium lansinium sp. nov., Myxococcus landrumus sp. nov., Nannocystis bai.</title>
        <authorList>
            <person name="Ahearne A."/>
            <person name="Stevens C."/>
            <person name="Phillips K."/>
        </authorList>
    </citation>
    <scope>NUCLEOTIDE SEQUENCE [LARGE SCALE GENOMIC DNA]</scope>
    <source>
        <strain evidence="2 3">MIWBW</strain>
    </source>
</reference>
<keyword evidence="3" id="KW-1185">Reference proteome</keyword>
<protein>
    <submittedName>
        <fullName evidence="2">Uncharacterized protein</fullName>
    </submittedName>
</protein>
<evidence type="ECO:0000313" key="2">
    <source>
        <dbReference type="EMBL" id="MCY1080842.1"/>
    </source>
</evidence>
<sequence length="453" mass="49405">MSDTATSKAQTILTIVAASVLLLLLMAAGAFWRLHQRTRKAGDELVAEARALMAIRVVRPAHTDASTPGPLSQTLGPLMPELLLQKAEPRLEEPVNEQCQEVRDGKRPLAELPEACREALERGRPLMQRTLRATRTEEGGLPEGFEALGDPNLPHQMKGILALQHFLKLTAFEMRFQLEDGQADTALEHCLDGLALSRDLGHGSGLIGAMASATGYTILFRPCADALQHASPAGLKQATVALRRIREGLSPLSSAMRAERVYGPLDAFGHLLDQEQLDALPAGARAIAKQGSAYQGGDVPIFAPVLMRHALIEFMRYQEKAMPFVDRPIAERNAWFDGMERELEQSWNPIFKMGGVPDFSRLTARVDRQRAQADLLLALALVKAHRAESGSWPAALPALYPEHEVLLPTALTLQPGEAGSLVVVPEESHLQQLSAVMDPDVARLQELMVTATP</sequence>
<dbReference type="EMBL" id="JAPNKA010000001">
    <property type="protein sequence ID" value="MCY1080842.1"/>
    <property type="molecule type" value="Genomic_DNA"/>
</dbReference>
<dbReference type="RefSeq" id="WP_267539471.1">
    <property type="nucleotide sequence ID" value="NZ_JAPNKA010000001.1"/>
</dbReference>
<name>A0ABT4AJ10_9BACT</name>
<evidence type="ECO:0000256" key="1">
    <source>
        <dbReference type="SAM" id="Phobius"/>
    </source>
</evidence>
<evidence type="ECO:0000313" key="3">
    <source>
        <dbReference type="Proteomes" id="UP001207654"/>
    </source>
</evidence>
<comment type="caution">
    <text evidence="2">The sequence shown here is derived from an EMBL/GenBank/DDBJ whole genome shotgun (WGS) entry which is preliminary data.</text>
</comment>
<proteinExistence type="predicted"/>
<accession>A0ABT4AJ10</accession>
<keyword evidence="1" id="KW-1133">Transmembrane helix</keyword>
<feature type="transmembrane region" description="Helical" evidence="1">
    <location>
        <begin position="12"/>
        <end position="32"/>
    </location>
</feature>
<keyword evidence="1" id="KW-0812">Transmembrane</keyword>
<organism evidence="2 3">
    <name type="scientific">Archangium lansingense</name>
    <dbReference type="NCBI Taxonomy" id="2995310"/>
    <lineage>
        <taxon>Bacteria</taxon>
        <taxon>Pseudomonadati</taxon>
        <taxon>Myxococcota</taxon>
        <taxon>Myxococcia</taxon>
        <taxon>Myxococcales</taxon>
        <taxon>Cystobacterineae</taxon>
        <taxon>Archangiaceae</taxon>
        <taxon>Archangium</taxon>
    </lineage>
</organism>
<dbReference type="Proteomes" id="UP001207654">
    <property type="component" value="Unassembled WGS sequence"/>
</dbReference>